<dbReference type="PANTHER" id="PTHR10803">
    <property type="entry name" value="ARSENICAL PUMP-DRIVING ATPASE ARSENITE-TRANSLOCATING ATPASE"/>
    <property type="match status" value="1"/>
</dbReference>
<dbReference type="RefSeq" id="WP_301569826.1">
    <property type="nucleotide sequence ID" value="NZ_JAPWIE010000001.1"/>
</dbReference>
<dbReference type="EMBL" id="JAPWIE010000001">
    <property type="protein sequence ID" value="MCZ4549069.1"/>
    <property type="molecule type" value="Genomic_DNA"/>
</dbReference>
<reference evidence="4" key="1">
    <citation type="submission" date="2022-12" db="EMBL/GenBank/DDBJ databases">
        <authorList>
            <person name="Krivoruchko A.V."/>
            <person name="Elkin A."/>
        </authorList>
    </citation>
    <scope>NUCLEOTIDE SEQUENCE</scope>
    <source>
        <strain evidence="4">IEGM 1388</strain>
    </source>
</reference>
<dbReference type="InterPro" id="IPR008978">
    <property type="entry name" value="HSP20-like_chaperone"/>
</dbReference>
<keyword evidence="5" id="KW-1185">Reference proteome</keyword>
<dbReference type="Pfam" id="PF02374">
    <property type="entry name" value="ArsA_ATPase"/>
    <property type="match status" value="1"/>
</dbReference>
<comment type="similarity">
    <text evidence="1">Belongs to the arsA ATPase family.</text>
</comment>
<dbReference type="Gene3D" id="3.40.50.300">
    <property type="entry name" value="P-loop containing nucleotide triphosphate hydrolases"/>
    <property type="match status" value="1"/>
</dbReference>
<protein>
    <submittedName>
        <fullName evidence="4">ArsA family ATPase</fullName>
    </submittedName>
</protein>
<evidence type="ECO:0000313" key="5">
    <source>
        <dbReference type="Proteomes" id="UP001067235"/>
    </source>
</evidence>
<dbReference type="PANTHER" id="PTHR10803:SF3">
    <property type="entry name" value="ATPASE GET3"/>
    <property type="match status" value="1"/>
</dbReference>
<feature type="domain" description="ArsA HSP20-like" evidence="3">
    <location>
        <begin position="342"/>
        <end position="401"/>
    </location>
</feature>
<dbReference type="InterPro" id="IPR016300">
    <property type="entry name" value="ATPase_ArsA/GET3"/>
</dbReference>
<organism evidence="4 5">
    <name type="scientific">Gordonia rubripertincta</name>
    <name type="common">Rhodococcus corallinus</name>
    <dbReference type="NCBI Taxonomy" id="36822"/>
    <lineage>
        <taxon>Bacteria</taxon>
        <taxon>Bacillati</taxon>
        <taxon>Actinomycetota</taxon>
        <taxon>Actinomycetes</taxon>
        <taxon>Mycobacteriales</taxon>
        <taxon>Gordoniaceae</taxon>
        <taxon>Gordonia</taxon>
    </lineage>
</organism>
<dbReference type="Proteomes" id="UP001067235">
    <property type="component" value="Unassembled WGS sequence"/>
</dbReference>
<dbReference type="SUPFAM" id="SSF52540">
    <property type="entry name" value="P-loop containing nucleoside triphosphate hydrolases"/>
    <property type="match status" value="1"/>
</dbReference>
<dbReference type="InterPro" id="IPR025723">
    <property type="entry name" value="ArsA/GET3_ATPase-like"/>
</dbReference>
<dbReference type="InterPro" id="IPR040612">
    <property type="entry name" value="ArsA_HSP20-like"/>
</dbReference>
<accession>A0ABT4MQF6</accession>
<evidence type="ECO:0000259" key="3">
    <source>
        <dbReference type="Pfam" id="PF17886"/>
    </source>
</evidence>
<evidence type="ECO:0000259" key="2">
    <source>
        <dbReference type="Pfam" id="PF02374"/>
    </source>
</evidence>
<evidence type="ECO:0000256" key="1">
    <source>
        <dbReference type="ARBA" id="ARBA00011040"/>
    </source>
</evidence>
<dbReference type="InterPro" id="IPR027417">
    <property type="entry name" value="P-loop_NTPase"/>
</dbReference>
<evidence type="ECO:0000313" key="4">
    <source>
        <dbReference type="EMBL" id="MCZ4549069.1"/>
    </source>
</evidence>
<dbReference type="Gene3D" id="2.60.40.790">
    <property type="match status" value="1"/>
</dbReference>
<dbReference type="Pfam" id="PF17886">
    <property type="entry name" value="ArsA_HSP20"/>
    <property type="match status" value="1"/>
</dbReference>
<gene>
    <name evidence="4" type="ORF">O4213_03695</name>
</gene>
<comment type="caution">
    <text evidence="4">The sequence shown here is derived from an EMBL/GenBank/DDBJ whole genome shotgun (WGS) entry which is preliminary data.</text>
</comment>
<proteinExistence type="inferred from homology"/>
<name>A0ABT4MQF6_GORRU</name>
<feature type="domain" description="ArsA/GET3 Anion-transporting ATPase-like" evidence="2">
    <location>
        <begin position="3"/>
        <end position="254"/>
    </location>
</feature>
<sequence length="411" mass="43624">MHLVLGAGGAGTTTVAAAGAAGNRADRRTGRRGKTLLVTLDRFHSAATVFGVFSVPGEPIPASQQVDLLEIDTMAMLEETWGTVRSALAAGELTGTGVPGVGAVLAGLDPEEVLGMPGVESLLALRRIRDEAASGSWSRVVVDLSGGTDPFELLRVPQMVSDTIERLWPRHRRLAAAADNARIARVVAILDTLVRDCADVDELLFDTSAVDVHLVVGADRHGVATAERALSVLQVMGLPLSTVLANRVLPEDGSPLTTGAGAAGPATWWDEQLVVQAAAVERLRDITAGAELISVPWLSEPIDSVLTLRRLGVRLDSRPMDTVGPQAAKVERESGSGVDSIYRMSWRQALPDPSGLQLGRSGDDLMITVSGVRRRVRLPSVLRRCLVLGAQWDGGVLTVRFRPDPGLWPQP</sequence>